<dbReference type="OrthoDB" id="10510at2157"/>
<proteinExistence type="predicted"/>
<dbReference type="KEGG" id="mfc:BRM9_2105"/>
<dbReference type="AlphaFoldDB" id="A0A090I3P9"/>
<dbReference type="Gene3D" id="3.40.50.720">
    <property type="entry name" value="NAD(P)-binding Rossmann-like Domain"/>
    <property type="match status" value="1"/>
</dbReference>
<dbReference type="GO" id="GO:0019354">
    <property type="term" value="P:siroheme biosynthetic process"/>
    <property type="evidence" value="ECO:0007669"/>
    <property type="project" value="UniProtKB-UniPathway"/>
</dbReference>
<evidence type="ECO:0000256" key="5">
    <source>
        <dbReference type="ARBA" id="ARBA00023244"/>
    </source>
</evidence>
<dbReference type="InterPro" id="IPR036291">
    <property type="entry name" value="NAD(P)-bd_dom_sf"/>
</dbReference>
<accession>A0A090I3P9</accession>
<evidence type="ECO:0000256" key="3">
    <source>
        <dbReference type="ARBA" id="ARBA00023002"/>
    </source>
</evidence>
<dbReference type="InterPro" id="IPR042518">
    <property type="entry name" value="SirC_C"/>
</dbReference>
<gene>
    <name evidence="7" type="primary">cysG</name>
    <name evidence="7" type="ORF">BRM9_2105</name>
    <name evidence="8" type="ORF">DSM1535_1576</name>
</gene>
<keyword evidence="3" id="KW-0560">Oxidoreductase</keyword>
<dbReference type="PANTHER" id="PTHR35330">
    <property type="entry name" value="SIROHEME BIOSYNTHESIS PROTEIN MET8"/>
    <property type="match status" value="1"/>
</dbReference>
<comment type="catalytic activity">
    <reaction evidence="6">
        <text>precorrin-2 + NAD(+) = sirohydrochlorin + NADH + 2 H(+)</text>
        <dbReference type="Rhea" id="RHEA:15613"/>
        <dbReference type="ChEBI" id="CHEBI:15378"/>
        <dbReference type="ChEBI" id="CHEBI:57540"/>
        <dbReference type="ChEBI" id="CHEBI:57945"/>
        <dbReference type="ChEBI" id="CHEBI:58351"/>
        <dbReference type="ChEBI" id="CHEBI:58827"/>
        <dbReference type="EC" id="1.3.1.76"/>
    </reaction>
</comment>
<sequence length="209" mass="23837">MGWTPLYLKMPDKNVLVVGAGEVGQRRALRFLDAGANVVISGGKIPPQLIKLGATHKPRAELPQWIDWADLVVVASGDHQLNQKVAQLAEDKLVNRADCPEEGNLIVPSSFFIKDVQFSIFTQGKSPLMAKELRKRIQAVVSEEDILQLELQHFTRELLKEKVPDQKKRRDYLYQILNDKKVNEFLDRGKLEEAKNYIVHFIQTPRDLD</sequence>
<dbReference type="PANTHER" id="PTHR35330:SF1">
    <property type="entry name" value="SIROHEME BIOSYNTHESIS PROTEIN MET8"/>
    <property type="match status" value="1"/>
</dbReference>
<protein>
    <recommendedName>
        <fullName evidence="2">precorrin-2 dehydrogenase</fullName>
        <ecNumber evidence="2">1.3.1.76</ecNumber>
    </recommendedName>
</protein>
<dbReference type="STRING" id="2162.BRM9_2105"/>
<dbReference type="KEGG" id="mfi:DSM1535_1576"/>
<dbReference type="Proteomes" id="UP000029661">
    <property type="component" value="Chromosome"/>
</dbReference>
<organism evidence="8">
    <name type="scientific">Methanobacterium formicicum</name>
    <dbReference type="NCBI Taxonomy" id="2162"/>
    <lineage>
        <taxon>Archaea</taxon>
        <taxon>Methanobacteriati</taxon>
        <taxon>Methanobacteriota</taxon>
        <taxon>Methanomada group</taxon>
        <taxon>Methanobacteria</taxon>
        <taxon>Methanobacteriales</taxon>
        <taxon>Methanobacteriaceae</taxon>
        <taxon>Methanobacterium</taxon>
    </lineage>
</organism>
<dbReference type="InterPro" id="IPR006367">
    <property type="entry name" value="Sirohaem_synthase_N"/>
</dbReference>
<name>A0A090I3P9_METFO</name>
<dbReference type="SUPFAM" id="SSF75615">
    <property type="entry name" value="Siroheme synthase middle domains-like"/>
    <property type="match status" value="1"/>
</dbReference>
<evidence type="ECO:0000256" key="4">
    <source>
        <dbReference type="ARBA" id="ARBA00023027"/>
    </source>
</evidence>
<dbReference type="PATRIC" id="fig|2162.9.peg.1616"/>
<evidence type="ECO:0000256" key="1">
    <source>
        <dbReference type="ARBA" id="ARBA00005010"/>
    </source>
</evidence>
<dbReference type="InterPro" id="IPR028161">
    <property type="entry name" value="Met8-like"/>
</dbReference>
<dbReference type="Pfam" id="PF13241">
    <property type="entry name" value="NAD_binding_7"/>
    <property type="match status" value="1"/>
</dbReference>
<comment type="pathway">
    <text evidence="1">Porphyrin-containing compound metabolism; siroheme biosynthesis; sirohydrochlorin from precorrin-2: step 1/1.</text>
</comment>
<dbReference type="EMBL" id="LN515531">
    <property type="protein sequence ID" value="CEA13908.1"/>
    <property type="molecule type" value="Genomic_DNA"/>
</dbReference>
<dbReference type="GO" id="GO:0004325">
    <property type="term" value="F:ferrochelatase activity"/>
    <property type="evidence" value="ECO:0007669"/>
    <property type="project" value="InterPro"/>
</dbReference>
<keyword evidence="5" id="KW-0627">Porphyrin biosynthesis</keyword>
<evidence type="ECO:0000256" key="2">
    <source>
        <dbReference type="ARBA" id="ARBA00012400"/>
    </source>
</evidence>
<evidence type="ECO:0000313" key="7">
    <source>
        <dbReference type="EMBL" id="AIS32907.1"/>
    </source>
</evidence>
<dbReference type="RefSeq" id="WP_048073042.1">
    <property type="nucleotide sequence ID" value="NZ_CP006933.1"/>
</dbReference>
<dbReference type="UniPathway" id="UPA00262">
    <property type="reaction ID" value="UER00222"/>
</dbReference>
<dbReference type="GeneID" id="24793273"/>
<dbReference type="Gene3D" id="1.10.8.610">
    <property type="entry name" value="SirC, precorrin-2 dehydrogenase, C-terminal helical domain-like"/>
    <property type="match status" value="1"/>
</dbReference>
<dbReference type="GO" id="GO:0043115">
    <property type="term" value="F:precorrin-2 dehydrogenase activity"/>
    <property type="evidence" value="ECO:0007669"/>
    <property type="project" value="UniProtKB-EC"/>
</dbReference>
<reference evidence="7 9" key="1">
    <citation type="submission" date="2013-12" db="EMBL/GenBank/DDBJ databases">
        <title>The complete genome sequence of Methanobacterium sp. BRM9.</title>
        <authorList>
            <consortium name="Pastoral Greenhouse Gas Research Consortium"/>
            <person name="Kelly W.J."/>
            <person name="Leahy S.C."/>
            <person name="Perry R."/>
            <person name="Li D."/>
            <person name="Altermann E."/>
            <person name="Lambie S.C."/>
            <person name="Attwood G.T."/>
        </authorList>
    </citation>
    <scope>NUCLEOTIDE SEQUENCE [LARGE SCALE GENOMIC DNA]</scope>
    <source>
        <strain evidence="7 9">BRM9</strain>
    </source>
</reference>
<dbReference type="EMBL" id="CP006933">
    <property type="protein sequence ID" value="AIS32907.1"/>
    <property type="molecule type" value="Genomic_DNA"/>
</dbReference>
<evidence type="ECO:0000256" key="6">
    <source>
        <dbReference type="ARBA" id="ARBA00047561"/>
    </source>
</evidence>
<keyword evidence="4" id="KW-0520">NAD</keyword>
<dbReference type="EC" id="1.3.1.76" evidence="2"/>
<evidence type="ECO:0000313" key="8">
    <source>
        <dbReference type="EMBL" id="CEA13908.1"/>
    </source>
</evidence>
<dbReference type="SUPFAM" id="SSF51735">
    <property type="entry name" value="NAD(P)-binding Rossmann-fold domains"/>
    <property type="match status" value="1"/>
</dbReference>
<dbReference type="NCBIfam" id="TIGR01470">
    <property type="entry name" value="cysG_Nterm"/>
    <property type="match status" value="1"/>
</dbReference>
<reference evidence="8" key="2">
    <citation type="submission" date="2014-08" db="EMBL/GenBank/DDBJ databases">
        <authorList>
            <person name="Wibberg D."/>
        </authorList>
    </citation>
    <scope>NUCLEOTIDE SEQUENCE</scope>
</reference>
<evidence type="ECO:0000313" key="9">
    <source>
        <dbReference type="Proteomes" id="UP000029661"/>
    </source>
</evidence>